<keyword evidence="3" id="KW-0804">Transcription</keyword>
<dbReference type="Proteomes" id="UP000253742">
    <property type="component" value="Unassembled WGS sequence"/>
</dbReference>
<evidence type="ECO:0000256" key="1">
    <source>
        <dbReference type="ARBA" id="ARBA00023015"/>
    </source>
</evidence>
<keyword evidence="2" id="KW-0238">DNA-binding</keyword>
<keyword evidence="1" id="KW-0805">Transcription regulation</keyword>
<reference evidence="6 7" key="1">
    <citation type="submission" date="2018-07" db="EMBL/GenBank/DDBJ databases">
        <title>Genome guided investigation of antibiotics producing actinomycetales strain isolated from a Macau mangrove ecosystem.</title>
        <authorList>
            <person name="Hu D."/>
        </authorList>
    </citation>
    <scope>NUCLEOTIDE SEQUENCE [LARGE SCALE GENOMIC DNA]</scope>
    <source>
        <strain evidence="6 7">2297</strain>
    </source>
</reference>
<dbReference type="Gene3D" id="1.10.357.10">
    <property type="entry name" value="Tetracycline Repressor, domain 2"/>
    <property type="match status" value="1"/>
</dbReference>
<evidence type="ECO:0000256" key="3">
    <source>
        <dbReference type="ARBA" id="ARBA00023163"/>
    </source>
</evidence>
<dbReference type="Gene3D" id="1.10.10.60">
    <property type="entry name" value="Homeodomain-like"/>
    <property type="match status" value="1"/>
</dbReference>
<feature type="domain" description="HTH tetR-type" evidence="4">
    <location>
        <begin position="25"/>
        <end position="70"/>
    </location>
</feature>
<dbReference type="Pfam" id="PF17932">
    <property type="entry name" value="TetR_C_24"/>
    <property type="match status" value="1"/>
</dbReference>
<dbReference type="PANTHER" id="PTHR30055:SF234">
    <property type="entry name" value="HTH-TYPE TRANSCRIPTIONAL REGULATOR BETI"/>
    <property type="match status" value="1"/>
</dbReference>
<name>A0A369UV76_9ACTN</name>
<evidence type="ECO:0000259" key="4">
    <source>
        <dbReference type="Pfam" id="PF00440"/>
    </source>
</evidence>
<dbReference type="InterPro" id="IPR009057">
    <property type="entry name" value="Homeodomain-like_sf"/>
</dbReference>
<dbReference type="InterPro" id="IPR036271">
    <property type="entry name" value="Tet_transcr_reg_TetR-rel_C_sf"/>
</dbReference>
<dbReference type="PANTHER" id="PTHR30055">
    <property type="entry name" value="HTH-TYPE TRANSCRIPTIONAL REGULATOR RUTR"/>
    <property type="match status" value="1"/>
</dbReference>
<feature type="domain" description="HTH-type transcriptional repressor KstR2 C-terminal" evidence="5">
    <location>
        <begin position="93"/>
        <end position="204"/>
    </location>
</feature>
<evidence type="ECO:0000259" key="5">
    <source>
        <dbReference type="Pfam" id="PF17932"/>
    </source>
</evidence>
<dbReference type="SUPFAM" id="SSF48498">
    <property type="entry name" value="Tetracyclin repressor-like, C-terminal domain"/>
    <property type="match status" value="1"/>
</dbReference>
<dbReference type="AlphaFoldDB" id="A0A369UV76"/>
<comment type="caution">
    <text evidence="6">The sequence shown here is derived from an EMBL/GenBank/DDBJ whole genome shotgun (WGS) entry which is preliminary data.</text>
</comment>
<dbReference type="OrthoDB" id="9806334at2"/>
<dbReference type="SUPFAM" id="SSF46689">
    <property type="entry name" value="Homeodomain-like"/>
    <property type="match status" value="1"/>
</dbReference>
<accession>A0A369UV76</accession>
<dbReference type="GO" id="GO:0000976">
    <property type="term" value="F:transcription cis-regulatory region binding"/>
    <property type="evidence" value="ECO:0007669"/>
    <property type="project" value="TreeGrafter"/>
</dbReference>
<dbReference type="InterPro" id="IPR001647">
    <property type="entry name" value="HTH_TetR"/>
</dbReference>
<gene>
    <name evidence="6" type="ORF">DVZ84_34045</name>
</gene>
<proteinExistence type="predicted"/>
<dbReference type="EMBL" id="QQBH01000037">
    <property type="protein sequence ID" value="RDD84654.1"/>
    <property type="molecule type" value="Genomic_DNA"/>
</dbReference>
<dbReference type="InterPro" id="IPR050109">
    <property type="entry name" value="HTH-type_TetR-like_transc_reg"/>
</dbReference>
<dbReference type="Pfam" id="PF00440">
    <property type="entry name" value="TetR_N"/>
    <property type="match status" value="1"/>
</dbReference>
<organism evidence="6 7">
    <name type="scientific">Streptomyces parvulus</name>
    <dbReference type="NCBI Taxonomy" id="146923"/>
    <lineage>
        <taxon>Bacteria</taxon>
        <taxon>Bacillati</taxon>
        <taxon>Actinomycetota</taxon>
        <taxon>Actinomycetes</taxon>
        <taxon>Kitasatosporales</taxon>
        <taxon>Streptomycetaceae</taxon>
        <taxon>Streptomyces</taxon>
    </lineage>
</organism>
<evidence type="ECO:0000313" key="7">
    <source>
        <dbReference type="Proteomes" id="UP000253742"/>
    </source>
</evidence>
<evidence type="ECO:0000313" key="6">
    <source>
        <dbReference type="EMBL" id="RDD84654.1"/>
    </source>
</evidence>
<dbReference type="GO" id="GO:0003700">
    <property type="term" value="F:DNA-binding transcription factor activity"/>
    <property type="evidence" value="ECO:0007669"/>
    <property type="project" value="TreeGrafter"/>
</dbReference>
<dbReference type="InterPro" id="IPR041490">
    <property type="entry name" value="KstR2_TetR_C"/>
</dbReference>
<evidence type="ECO:0000256" key="2">
    <source>
        <dbReference type="ARBA" id="ARBA00023125"/>
    </source>
</evidence>
<protein>
    <submittedName>
        <fullName evidence="6">TetR/AcrR family transcriptional regulator</fullName>
    </submittedName>
</protein>
<sequence length="215" mass="24015">MMKRELPSRPVHGHTFTQEARRAQIVEATIETLAAVGYARTSFTAICRQAKLSSTGLISYHFTGKPQLLWEVTRTIVEREDTLRTVRVERETTHSGRLRAYIASHFDFMASHPTDARALTEIAGLVRERPAHGLDDIARSVLSVERLVSLLEAGCRAGEFRIPDPQVLALAVQGALDNAVRHHESFTFADPERLARELADIFTRCTLTCDPPLEA</sequence>